<name>A0A087GY46_ARAAL</name>
<dbReference type="SMART" id="SM00579">
    <property type="entry name" value="FBD"/>
    <property type="match status" value="1"/>
</dbReference>
<proteinExistence type="predicted"/>
<feature type="non-terminal residue" evidence="2">
    <location>
        <position position="1"/>
    </location>
</feature>
<sequence>LSLDLREKDTTGKLSVVVPSLQKIVIETPSLEYLKFGDHNAYDHYCLIENMPNLIEAYIEVALPNINSLIESITHVKRLTICSEAMYDGSFVFIQLEHLELCTCNTIAPDLLVRLLKESSNLQVLDVSMMEVSLFVKQLFVLSDAQNGFSPNSCNQPSPVPECMLSSLQTFKWLDYTGEPTERDLVVYILQNAVHLKTTRITLNECHVPKSEMIKELARSSRASTKCQLIFD</sequence>
<organism evidence="2 3">
    <name type="scientific">Arabis alpina</name>
    <name type="common">Alpine rock-cress</name>
    <dbReference type="NCBI Taxonomy" id="50452"/>
    <lineage>
        <taxon>Eukaryota</taxon>
        <taxon>Viridiplantae</taxon>
        <taxon>Streptophyta</taxon>
        <taxon>Embryophyta</taxon>
        <taxon>Tracheophyta</taxon>
        <taxon>Spermatophyta</taxon>
        <taxon>Magnoliopsida</taxon>
        <taxon>eudicotyledons</taxon>
        <taxon>Gunneridae</taxon>
        <taxon>Pentapetalae</taxon>
        <taxon>rosids</taxon>
        <taxon>malvids</taxon>
        <taxon>Brassicales</taxon>
        <taxon>Brassicaceae</taxon>
        <taxon>Arabideae</taxon>
        <taxon>Arabis</taxon>
    </lineage>
</organism>
<dbReference type="Gramene" id="KFK34798">
    <property type="protein sequence ID" value="KFK34798"/>
    <property type="gene ID" value="AALP_AA5G194400"/>
</dbReference>
<dbReference type="OrthoDB" id="594804at2759"/>
<evidence type="ECO:0000313" key="3">
    <source>
        <dbReference type="Proteomes" id="UP000029120"/>
    </source>
</evidence>
<protein>
    <recommendedName>
        <fullName evidence="1">FBD domain-containing protein</fullName>
    </recommendedName>
</protein>
<dbReference type="InterPro" id="IPR050232">
    <property type="entry name" value="FBL13/AtMIF1-like"/>
</dbReference>
<dbReference type="Proteomes" id="UP000029120">
    <property type="component" value="Chromosome 5"/>
</dbReference>
<dbReference type="Pfam" id="PF08387">
    <property type="entry name" value="FBD"/>
    <property type="match status" value="1"/>
</dbReference>
<dbReference type="InterPro" id="IPR032675">
    <property type="entry name" value="LRR_dom_sf"/>
</dbReference>
<dbReference type="OMA" id="RITLNEC"/>
<feature type="domain" description="FBD" evidence="1">
    <location>
        <begin position="162"/>
        <end position="232"/>
    </location>
</feature>
<keyword evidence="3" id="KW-1185">Reference proteome</keyword>
<evidence type="ECO:0000313" key="2">
    <source>
        <dbReference type="EMBL" id="KFK34798.1"/>
    </source>
</evidence>
<reference evidence="3" key="1">
    <citation type="journal article" date="2015" name="Nat. Plants">
        <title>Genome expansion of Arabis alpina linked with retrotransposition and reduced symmetric DNA methylation.</title>
        <authorList>
            <person name="Willing E.M."/>
            <person name="Rawat V."/>
            <person name="Mandakova T."/>
            <person name="Maumus F."/>
            <person name="James G.V."/>
            <person name="Nordstroem K.J."/>
            <person name="Becker C."/>
            <person name="Warthmann N."/>
            <person name="Chica C."/>
            <person name="Szarzynska B."/>
            <person name="Zytnicki M."/>
            <person name="Albani M.C."/>
            <person name="Kiefer C."/>
            <person name="Bergonzi S."/>
            <person name="Castaings L."/>
            <person name="Mateos J.L."/>
            <person name="Berns M.C."/>
            <person name="Bujdoso N."/>
            <person name="Piofczyk T."/>
            <person name="de Lorenzo L."/>
            <person name="Barrero-Sicilia C."/>
            <person name="Mateos I."/>
            <person name="Piednoel M."/>
            <person name="Hagmann J."/>
            <person name="Chen-Min-Tao R."/>
            <person name="Iglesias-Fernandez R."/>
            <person name="Schuster S.C."/>
            <person name="Alonso-Blanco C."/>
            <person name="Roudier F."/>
            <person name="Carbonero P."/>
            <person name="Paz-Ares J."/>
            <person name="Davis S.J."/>
            <person name="Pecinka A."/>
            <person name="Quesneville H."/>
            <person name="Colot V."/>
            <person name="Lysak M.A."/>
            <person name="Weigel D."/>
            <person name="Coupland G."/>
            <person name="Schneeberger K."/>
        </authorList>
    </citation>
    <scope>NUCLEOTIDE SEQUENCE [LARGE SCALE GENOMIC DNA]</scope>
    <source>
        <strain evidence="3">cv. Pajares</strain>
    </source>
</reference>
<dbReference type="InterPro" id="IPR006566">
    <property type="entry name" value="FBD"/>
</dbReference>
<dbReference type="eggNOG" id="ENOG502SYQ2">
    <property type="taxonomic scope" value="Eukaryota"/>
</dbReference>
<dbReference type="AlphaFoldDB" id="A0A087GY46"/>
<dbReference type="PANTHER" id="PTHR31900:SF28">
    <property type="entry name" value="FBD DOMAIN-CONTAINING PROTEIN"/>
    <property type="match status" value="1"/>
</dbReference>
<dbReference type="PANTHER" id="PTHR31900">
    <property type="entry name" value="F-BOX/RNI SUPERFAMILY PROTEIN-RELATED"/>
    <property type="match status" value="1"/>
</dbReference>
<dbReference type="Gene3D" id="3.80.10.10">
    <property type="entry name" value="Ribonuclease Inhibitor"/>
    <property type="match status" value="1"/>
</dbReference>
<evidence type="ECO:0000259" key="1">
    <source>
        <dbReference type="SMART" id="SM00579"/>
    </source>
</evidence>
<gene>
    <name evidence="2" type="ordered locus">AALP_Aa5g194400</name>
</gene>
<dbReference type="SUPFAM" id="SSF52047">
    <property type="entry name" value="RNI-like"/>
    <property type="match status" value="1"/>
</dbReference>
<accession>A0A087GY46</accession>
<dbReference type="EMBL" id="CM002873">
    <property type="protein sequence ID" value="KFK34798.1"/>
    <property type="molecule type" value="Genomic_DNA"/>
</dbReference>